<accession>A0ABW3BPV7</accession>
<organism evidence="1 2">
    <name type="scientific">Mariniflexile aquimaris</name>
    <dbReference type="NCBI Taxonomy" id="881009"/>
    <lineage>
        <taxon>Bacteria</taxon>
        <taxon>Pseudomonadati</taxon>
        <taxon>Bacteroidota</taxon>
        <taxon>Flavobacteriia</taxon>
        <taxon>Flavobacteriales</taxon>
        <taxon>Flavobacteriaceae</taxon>
        <taxon>Mariniflexile</taxon>
    </lineage>
</organism>
<dbReference type="EMBL" id="JBHTIB010000002">
    <property type="protein sequence ID" value="MFD0835036.1"/>
    <property type="molecule type" value="Genomic_DNA"/>
</dbReference>
<proteinExistence type="predicted"/>
<reference evidence="2" key="1">
    <citation type="journal article" date="2019" name="Int. J. Syst. Evol. Microbiol.">
        <title>The Global Catalogue of Microorganisms (GCM) 10K type strain sequencing project: providing services to taxonomists for standard genome sequencing and annotation.</title>
        <authorList>
            <consortium name="The Broad Institute Genomics Platform"/>
            <consortium name="The Broad Institute Genome Sequencing Center for Infectious Disease"/>
            <person name="Wu L."/>
            <person name="Ma J."/>
        </authorList>
    </citation>
    <scope>NUCLEOTIDE SEQUENCE [LARGE SCALE GENOMIC DNA]</scope>
    <source>
        <strain evidence="2">CCUG 60529</strain>
    </source>
</reference>
<dbReference type="RefSeq" id="WP_379939802.1">
    <property type="nucleotide sequence ID" value="NZ_JBHTIB010000002.1"/>
</dbReference>
<keyword evidence="2" id="KW-1185">Reference proteome</keyword>
<name>A0ABW3BPV7_9FLAO</name>
<evidence type="ECO:0000313" key="1">
    <source>
        <dbReference type="EMBL" id="MFD0835036.1"/>
    </source>
</evidence>
<gene>
    <name evidence="1" type="ORF">ACFQ0I_04625</name>
</gene>
<sequence length="44" mass="5329">MRKLQKRTDFTEFTEFAKNYKYEQTMHYCYKTPMTTIITAAKGL</sequence>
<comment type="caution">
    <text evidence="1">The sequence shown here is derived from an EMBL/GenBank/DDBJ whole genome shotgun (WGS) entry which is preliminary data.</text>
</comment>
<protein>
    <submittedName>
        <fullName evidence="1">Uncharacterized protein</fullName>
    </submittedName>
</protein>
<evidence type="ECO:0000313" key="2">
    <source>
        <dbReference type="Proteomes" id="UP001597011"/>
    </source>
</evidence>
<dbReference type="Proteomes" id="UP001597011">
    <property type="component" value="Unassembled WGS sequence"/>
</dbReference>